<dbReference type="GO" id="GO:0006778">
    <property type="term" value="P:porphyrin-containing compound metabolic process"/>
    <property type="evidence" value="ECO:0007669"/>
    <property type="project" value="InterPro"/>
</dbReference>
<name>A0A5F8HLC8_MONDO</name>
<dbReference type="GO" id="GO:0003870">
    <property type="term" value="F:5-aminolevulinate synthase activity"/>
    <property type="evidence" value="ECO:0007669"/>
    <property type="project" value="InterPro"/>
</dbReference>
<evidence type="ECO:0000259" key="2">
    <source>
        <dbReference type="Pfam" id="PF09029"/>
    </source>
</evidence>
<evidence type="ECO:0000313" key="3">
    <source>
        <dbReference type="Ensembl" id="ENSMODP00000059998.1"/>
    </source>
</evidence>
<dbReference type="STRING" id="13616.ENSMODP00000059998"/>
<dbReference type="InParanoid" id="A0A5F8HLC8"/>
<dbReference type="GO" id="GO:0030170">
    <property type="term" value="F:pyridoxal phosphate binding"/>
    <property type="evidence" value="ECO:0007669"/>
    <property type="project" value="InterPro"/>
</dbReference>
<dbReference type="Pfam" id="PF09029">
    <property type="entry name" value="Preseq_ALAS"/>
    <property type="match status" value="1"/>
</dbReference>
<protein>
    <recommendedName>
        <fullName evidence="2">5-aminolevulinate synthase presequence domain-containing protein</fullName>
    </recommendedName>
</protein>
<accession>A0A5F8HLC8</accession>
<dbReference type="Proteomes" id="UP000002280">
    <property type="component" value="Chromosome 6"/>
</dbReference>
<reference evidence="3" key="2">
    <citation type="submission" date="2025-08" db="UniProtKB">
        <authorList>
            <consortium name="Ensembl"/>
        </authorList>
    </citation>
    <scope>IDENTIFICATION</scope>
</reference>
<organism evidence="3 4">
    <name type="scientific">Monodelphis domestica</name>
    <name type="common">Gray short-tailed opossum</name>
    <dbReference type="NCBI Taxonomy" id="13616"/>
    <lineage>
        <taxon>Eukaryota</taxon>
        <taxon>Metazoa</taxon>
        <taxon>Chordata</taxon>
        <taxon>Craniata</taxon>
        <taxon>Vertebrata</taxon>
        <taxon>Euteleostomi</taxon>
        <taxon>Mammalia</taxon>
        <taxon>Metatheria</taxon>
        <taxon>Didelphimorphia</taxon>
        <taxon>Didelphidae</taxon>
        <taxon>Monodelphis</taxon>
    </lineage>
</organism>
<dbReference type="GeneTree" id="ENSGT00940000156030"/>
<evidence type="ECO:0000256" key="1">
    <source>
        <dbReference type="SAM" id="MobiDB-lite"/>
    </source>
</evidence>
<dbReference type="GO" id="GO:0005759">
    <property type="term" value="C:mitochondrial matrix"/>
    <property type="evidence" value="ECO:0007669"/>
    <property type="project" value="InterPro"/>
</dbReference>
<keyword evidence="4" id="KW-1185">Reference proteome</keyword>
<dbReference type="AlphaFoldDB" id="A0A5F8HLC8"/>
<evidence type="ECO:0000313" key="4">
    <source>
        <dbReference type="Proteomes" id="UP000002280"/>
    </source>
</evidence>
<dbReference type="InterPro" id="IPR015118">
    <property type="entry name" value="5aminolev_synth_preseq"/>
</dbReference>
<reference evidence="3 4" key="1">
    <citation type="journal article" date="2007" name="Nature">
        <title>Genome of the marsupial Monodelphis domestica reveals innovation in non-coding sequences.</title>
        <authorList>
            <person name="Mikkelsen T.S."/>
            <person name="Wakefield M.J."/>
            <person name="Aken B."/>
            <person name="Amemiya C.T."/>
            <person name="Chang J.L."/>
            <person name="Duke S."/>
            <person name="Garber M."/>
            <person name="Gentles A.J."/>
            <person name="Goodstadt L."/>
            <person name="Heger A."/>
            <person name="Jurka J."/>
            <person name="Kamal M."/>
            <person name="Mauceli E."/>
            <person name="Searle S.M."/>
            <person name="Sharpe T."/>
            <person name="Baker M.L."/>
            <person name="Batzer M.A."/>
            <person name="Benos P.V."/>
            <person name="Belov K."/>
            <person name="Clamp M."/>
            <person name="Cook A."/>
            <person name="Cuff J."/>
            <person name="Das R."/>
            <person name="Davidow L."/>
            <person name="Deakin J.E."/>
            <person name="Fazzari M.J."/>
            <person name="Glass J.L."/>
            <person name="Grabherr M."/>
            <person name="Greally J.M."/>
            <person name="Gu W."/>
            <person name="Hore T.A."/>
            <person name="Huttley G.A."/>
            <person name="Kleber M."/>
            <person name="Jirtle R.L."/>
            <person name="Koina E."/>
            <person name="Lee J.T."/>
            <person name="Mahony S."/>
            <person name="Marra M.A."/>
            <person name="Miller R.D."/>
            <person name="Nicholls R.D."/>
            <person name="Oda M."/>
            <person name="Papenfuss A.T."/>
            <person name="Parra Z.E."/>
            <person name="Pollock D.D."/>
            <person name="Ray D.A."/>
            <person name="Schein J.E."/>
            <person name="Speed T.P."/>
            <person name="Thompson K."/>
            <person name="VandeBerg J.L."/>
            <person name="Wade C.M."/>
            <person name="Walker J.A."/>
            <person name="Waters P.D."/>
            <person name="Webber C."/>
            <person name="Weidman J.R."/>
            <person name="Xie X."/>
            <person name="Zody M.C."/>
            <person name="Baldwin J."/>
            <person name="Abdouelleil A."/>
            <person name="Abdulkadir J."/>
            <person name="Abebe A."/>
            <person name="Abera B."/>
            <person name="Abreu J."/>
            <person name="Acer S.C."/>
            <person name="Aftuck L."/>
            <person name="Alexander A."/>
            <person name="An P."/>
            <person name="Anderson E."/>
            <person name="Anderson S."/>
            <person name="Arachi H."/>
            <person name="Azer M."/>
            <person name="Bachantsang P."/>
            <person name="Barry A."/>
            <person name="Bayul T."/>
            <person name="Berlin A."/>
            <person name="Bessette D."/>
            <person name="Bloom T."/>
            <person name="Bloom T."/>
            <person name="Boguslavskiy L."/>
            <person name="Bonnet C."/>
            <person name="Boukhgalter B."/>
            <person name="Bourzgui I."/>
            <person name="Brown A."/>
            <person name="Cahill P."/>
            <person name="Channer S."/>
            <person name="Cheshatsang Y."/>
            <person name="Chuda L."/>
            <person name="Citroen M."/>
            <person name="Collymore A."/>
            <person name="Cooke P."/>
            <person name="Costello M."/>
            <person name="D'Aco K."/>
            <person name="Daza R."/>
            <person name="De Haan G."/>
            <person name="DeGray S."/>
            <person name="DeMaso C."/>
            <person name="Dhargay N."/>
            <person name="Dooley K."/>
            <person name="Dooley E."/>
            <person name="Doricent M."/>
            <person name="Dorje P."/>
            <person name="Dorjee K."/>
            <person name="Dupes A."/>
            <person name="Elong R."/>
            <person name="Falk J."/>
            <person name="Farina A."/>
            <person name="Faro S."/>
            <person name="Ferguson D."/>
            <person name="Fisher S."/>
            <person name="Foley C.D."/>
            <person name="Franke A."/>
            <person name="Friedrich D."/>
            <person name="Gadbois L."/>
            <person name="Gearin G."/>
            <person name="Gearin C.R."/>
            <person name="Giannoukos G."/>
            <person name="Goode T."/>
            <person name="Graham J."/>
            <person name="Grandbois E."/>
            <person name="Grewal S."/>
            <person name="Gyaltsen K."/>
            <person name="Hafez N."/>
            <person name="Hagos B."/>
            <person name="Hall J."/>
            <person name="Henson C."/>
            <person name="Hollinger A."/>
            <person name="Honan T."/>
            <person name="Huard M.D."/>
            <person name="Hughes L."/>
            <person name="Hurhula B."/>
            <person name="Husby M.E."/>
            <person name="Kamat A."/>
            <person name="Kanga B."/>
            <person name="Kashin S."/>
            <person name="Khazanovich D."/>
            <person name="Kisner P."/>
            <person name="Lance K."/>
            <person name="Lara M."/>
            <person name="Lee W."/>
            <person name="Lennon N."/>
            <person name="Letendre F."/>
            <person name="LeVine R."/>
            <person name="Lipovsky A."/>
            <person name="Liu X."/>
            <person name="Liu J."/>
            <person name="Liu S."/>
            <person name="Lokyitsang T."/>
            <person name="Lokyitsang Y."/>
            <person name="Lubonja R."/>
            <person name="Lui A."/>
            <person name="MacDonald P."/>
            <person name="Magnisalis V."/>
            <person name="Maru K."/>
            <person name="Matthews C."/>
            <person name="McCusker W."/>
            <person name="McDonough S."/>
            <person name="Mehta T."/>
            <person name="Meldrim J."/>
            <person name="Meneus L."/>
            <person name="Mihai O."/>
            <person name="Mihalev A."/>
            <person name="Mihova T."/>
            <person name="Mittelman R."/>
            <person name="Mlenga V."/>
            <person name="Montmayeur A."/>
            <person name="Mulrain L."/>
            <person name="Navidi A."/>
            <person name="Naylor J."/>
            <person name="Negash T."/>
            <person name="Nguyen T."/>
            <person name="Nguyen N."/>
            <person name="Nicol R."/>
            <person name="Norbu C."/>
            <person name="Norbu N."/>
            <person name="Novod N."/>
            <person name="O'Neill B."/>
            <person name="Osman S."/>
            <person name="Markiewicz E."/>
            <person name="Oyono O.L."/>
            <person name="Patti C."/>
            <person name="Phunkhang P."/>
            <person name="Pierre F."/>
            <person name="Priest M."/>
            <person name="Raghuraman S."/>
            <person name="Rege F."/>
            <person name="Reyes R."/>
            <person name="Rise C."/>
            <person name="Rogov P."/>
            <person name="Ross K."/>
            <person name="Ryan E."/>
            <person name="Settipalli S."/>
            <person name="Shea T."/>
            <person name="Sherpa N."/>
            <person name="Shi L."/>
            <person name="Shih D."/>
            <person name="Sparrow T."/>
            <person name="Spaulding J."/>
            <person name="Stalker J."/>
            <person name="Stange-Thomann N."/>
            <person name="Stavropoulos S."/>
            <person name="Stone C."/>
            <person name="Strader C."/>
            <person name="Tesfaye S."/>
            <person name="Thomson T."/>
            <person name="Thoulutsang Y."/>
            <person name="Thoulutsang D."/>
            <person name="Topham K."/>
            <person name="Topping I."/>
            <person name="Tsamla T."/>
            <person name="Vassiliev H."/>
            <person name="Vo A."/>
            <person name="Wangchuk T."/>
            <person name="Wangdi T."/>
            <person name="Weiand M."/>
            <person name="Wilkinson J."/>
            <person name="Wilson A."/>
            <person name="Yadav S."/>
            <person name="Young G."/>
            <person name="Yu Q."/>
            <person name="Zembek L."/>
            <person name="Zhong D."/>
            <person name="Zimmer A."/>
            <person name="Zwirko Z."/>
            <person name="Jaffe D.B."/>
            <person name="Alvarez P."/>
            <person name="Brockman W."/>
            <person name="Butler J."/>
            <person name="Chin C."/>
            <person name="Gnerre S."/>
            <person name="MacCallum I."/>
            <person name="Graves J.A."/>
            <person name="Ponting C.P."/>
            <person name="Breen M."/>
            <person name="Samollow P.B."/>
            <person name="Lander E.S."/>
            <person name="Lindblad-Toh K."/>
        </authorList>
    </citation>
    <scope>NUCLEOTIDE SEQUENCE [LARGE SCALE GENOMIC DNA]</scope>
</reference>
<feature type="domain" description="5-aminolevulinate synthase presequence" evidence="2">
    <location>
        <begin position="56"/>
        <end position="182"/>
    </location>
</feature>
<sequence>MFYFIHLKTIFWPSQTRNQSCDFNPSRSRSFWASLPPPLPPQNPDQDFVLFPKIKTVVRCCLFLSRAVPQIFLQKGGKSLLFCAQNCSKMMEVESKPASQAMTTSLTNFQQVKETLPATEKDKTSKAVIQPANDSQQATGRFQGPSGYPSKCSFLGAEMNQGTCNIFHKASLELQEDAQEMQAIRKEVAQTPINTSMINLKTGREDQDGLLRNLQNFLQKQRPQRASHLLQDNLSWRLISCQSKENSFWNMTGKQLKARANC</sequence>
<feature type="region of interest" description="Disordered" evidence="1">
    <location>
        <begin position="120"/>
        <end position="144"/>
    </location>
</feature>
<dbReference type="Ensembl" id="ENSMODT00000063014.1">
    <property type="protein sequence ID" value="ENSMODP00000059998.1"/>
    <property type="gene ID" value="ENSMODG00000049978.1"/>
</dbReference>
<proteinExistence type="predicted"/>
<reference evidence="3" key="3">
    <citation type="submission" date="2025-09" db="UniProtKB">
        <authorList>
            <consortium name="Ensembl"/>
        </authorList>
    </citation>
    <scope>IDENTIFICATION</scope>
</reference>